<dbReference type="RefSeq" id="WP_170226242.1">
    <property type="nucleotide sequence ID" value="NZ_DAMBUX010000018.1"/>
</dbReference>
<evidence type="ECO:0000313" key="4">
    <source>
        <dbReference type="EMBL" id="TWH78404.1"/>
    </source>
</evidence>
<proteinExistence type="predicted"/>
<dbReference type="PANTHER" id="PTHR42852:SF17">
    <property type="entry name" value="THIOREDOXIN-LIKE PROTEIN HI_1115"/>
    <property type="match status" value="1"/>
</dbReference>
<dbReference type="InterPro" id="IPR036249">
    <property type="entry name" value="Thioredoxin-like_sf"/>
</dbReference>
<dbReference type="PROSITE" id="PS51257">
    <property type="entry name" value="PROKAR_LIPOPROTEIN"/>
    <property type="match status" value="1"/>
</dbReference>
<dbReference type="Pfam" id="PF00578">
    <property type="entry name" value="AhpC-TSA"/>
    <property type="match status" value="1"/>
</dbReference>
<reference evidence="4 5" key="1">
    <citation type="submission" date="2019-07" db="EMBL/GenBank/DDBJ databases">
        <title>Genomic Encyclopedia of Type Strains, Phase I: the one thousand microbial genomes (KMG-I) project.</title>
        <authorList>
            <person name="Kyrpides N."/>
        </authorList>
    </citation>
    <scope>NUCLEOTIDE SEQUENCE [LARGE SCALE GENOMIC DNA]</scope>
    <source>
        <strain evidence="4 5">DSM 13558</strain>
    </source>
</reference>
<feature type="domain" description="Thioredoxin" evidence="3">
    <location>
        <begin position="41"/>
        <end position="178"/>
    </location>
</feature>
<feature type="region of interest" description="Disordered" evidence="1">
    <location>
        <begin position="22"/>
        <end position="43"/>
    </location>
</feature>
<dbReference type="SUPFAM" id="SSF52833">
    <property type="entry name" value="Thioredoxin-like"/>
    <property type="match status" value="1"/>
</dbReference>
<name>A0A562J640_9FIRM</name>
<dbReference type="EMBL" id="VLKH01000009">
    <property type="protein sequence ID" value="TWH78404.1"/>
    <property type="molecule type" value="Genomic_DNA"/>
</dbReference>
<protein>
    <submittedName>
        <fullName evidence="4">Thiol-disulfide isomerase/thioredoxin</fullName>
    </submittedName>
</protein>
<dbReference type="GO" id="GO:0016491">
    <property type="term" value="F:oxidoreductase activity"/>
    <property type="evidence" value="ECO:0007669"/>
    <property type="project" value="InterPro"/>
</dbReference>
<feature type="chain" id="PRO_5038459652" evidence="2">
    <location>
        <begin position="22"/>
        <end position="178"/>
    </location>
</feature>
<feature type="compositionally biased region" description="Polar residues" evidence="1">
    <location>
        <begin position="33"/>
        <end position="42"/>
    </location>
</feature>
<accession>A0A562J640</accession>
<comment type="caution">
    <text evidence="4">The sequence shown here is derived from an EMBL/GenBank/DDBJ whole genome shotgun (WGS) entry which is preliminary data.</text>
</comment>
<dbReference type="GO" id="GO:0016209">
    <property type="term" value="F:antioxidant activity"/>
    <property type="evidence" value="ECO:0007669"/>
    <property type="project" value="InterPro"/>
</dbReference>
<evidence type="ECO:0000313" key="5">
    <source>
        <dbReference type="Proteomes" id="UP000315343"/>
    </source>
</evidence>
<keyword evidence="5" id="KW-1185">Reference proteome</keyword>
<dbReference type="Gene3D" id="3.40.30.10">
    <property type="entry name" value="Glutaredoxin"/>
    <property type="match status" value="1"/>
</dbReference>
<keyword evidence="4" id="KW-0413">Isomerase</keyword>
<dbReference type="PROSITE" id="PS00194">
    <property type="entry name" value="THIOREDOXIN_1"/>
    <property type="match status" value="1"/>
</dbReference>
<dbReference type="InterPro" id="IPR017937">
    <property type="entry name" value="Thioredoxin_CS"/>
</dbReference>
<organism evidence="4 5">
    <name type="scientific">Sedimentibacter saalensis</name>
    <dbReference type="NCBI Taxonomy" id="130788"/>
    <lineage>
        <taxon>Bacteria</taxon>
        <taxon>Bacillati</taxon>
        <taxon>Bacillota</taxon>
        <taxon>Tissierellia</taxon>
        <taxon>Sedimentibacter</taxon>
    </lineage>
</organism>
<dbReference type="GO" id="GO:0016853">
    <property type="term" value="F:isomerase activity"/>
    <property type="evidence" value="ECO:0007669"/>
    <property type="project" value="UniProtKB-KW"/>
</dbReference>
<evidence type="ECO:0000256" key="2">
    <source>
        <dbReference type="SAM" id="SignalP"/>
    </source>
</evidence>
<gene>
    <name evidence="4" type="ORF">LY60_02863</name>
</gene>
<dbReference type="InterPro" id="IPR050553">
    <property type="entry name" value="Thioredoxin_ResA/DsbE_sf"/>
</dbReference>
<feature type="signal peptide" evidence="2">
    <location>
        <begin position="1"/>
        <end position="21"/>
    </location>
</feature>
<dbReference type="PANTHER" id="PTHR42852">
    <property type="entry name" value="THIOL:DISULFIDE INTERCHANGE PROTEIN DSBE"/>
    <property type="match status" value="1"/>
</dbReference>
<keyword evidence="2" id="KW-0732">Signal</keyword>
<dbReference type="Proteomes" id="UP000315343">
    <property type="component" value="Unassembled WGS sequence"/>
</dbReference>
<dbReference type="AlphaFoldDB" id="A0A562J640"/>
<dbReference type="CDD" id="cd02966">
    <property type="entry name" value="TlpA_like_family"/>
    <property type="match status" value="1"/>
</dbReference>
<dbReference type="InterPro" id="IPR013766">
    <property type="entry name" value="Thioredoxin_domain"/>
</dbReference>
<evidence type="ECO:0000256" key="1">
    <source>
        <dbReference type="SAM" id="MobiDB-lite"/>
    </source>
</evidence>
<dbReference type="PROSITE" id="PS51352">
    <property type="entry name" value="THIOREDOXIN_2"/>
    <property type="match status" value="1"/>
</dbReference>
<sequence length="178" mass="20282">MKKIIILALIIALIASGCSEKNETEENKNTSTQKQENPQTSEDAIIAPDFELESLDGTTIKLSEMRDKNVIINFWATWCGYCVIEMPDLQKLQETYKDDLLVLTVNVGESKEIVQKFMEENNLNLTVVLDKDMAVSNNYGIRSYPTTIAVNKKGEAVRGYVGMLTYEQMELLYDYFEE</sequence>
<dbReference type="InterPro" id="IPR000866">
    <property type="entry name" value="AhpC/TSA"/>
</dbReference>
<evidence type="ECO:0000259" key="3">
    <source>
        <dbReference type="PROSITE" id="PS51352"/>
    </source>
</evidence>